<protein>
    <submittedName>
        <fullName evidence="1">Uncharacterized protein</fullName>
    </submittedName>
</protein>
<gene>
    <name evidence="1" type="primary">Acey_s0519.g2829</name>
    <name evidence="1" type="ORF">Y032_0519g2829</name>
</gene>
<comment type="caution">
    <text evidence="1">The sequence shown here is derived from an EMBL/GenBank/DDBJ whole genome shotgun (WGS) entry which is preliminary data.</text>
</comment>
<name>A0A016WSX2_9BILA</name>
<evidence type="ECO:0000313" key="1">
    <source>
        <dbReference type="EMBL" id="EYC42755.1"/>
    </source>
</evidence>
<keyword evidence="2" id="KW-1185">Reference proteome</keyword>
<sequence length="85" mass="9729">MEKKQTQAIPFGSDYANGGASLSSTRWTVKTAITTSAADIDDNDFLLFYFCERFNECMFSFVLAWKETLLHGSIFRNLCMIHEVF</sequence>
<dbReference type="AlphaFoldDB" id="A0A016WSX2"/>
<reference evidence="2" key="1">
    <citation type="journal article" date="2015" name="Nat. Genet.">
        <title>The genome and transcriptome of the zoonotic hookworm Ancylostoma ceylanicum identify infection-specific gene families.</title>
        <authorList>
            <person name="Schwarz E.M."/>
            <person name="Hu Y."/>
            <person name="Antoshechkin I."/>
            <person name="Miller M.M."/>
            <person name="Sternberg P.W."/>
            <person name="Aroian R.V."/>
        </authorList>
    </citation>
    <scope>NUCLEOTIDE SEQUENCE</scope>
    <source>
        <strain evidence="2">HY135</strain>
    </source>
</reference>
<evidence type="ECO:0000313" key="2">
    <source>
        <dbReference type="Proteomes" id="UP000024635"/>
    </source>
</evidence>
<organism evidence="1 2">
    <name type="scientific">Ancylostoma ceylanicum</name>
    <dbReference type="NCBI Taxonomy" id="53326"/>
    <lineage>
        <taxon>Eukaryota</taxon>
        <taxon>Metazoa</taxon>
        <taxon>Ecdysozoa</taxon>
        <taxon>Nematoda</taxon>
        <taxon>Chromadorea</taxon>
        <taxon>Rhabditida</taxon>
        <taxon>Rhabditina</taxon>
        <taxon>Rhabditomorpha</taxon>
        <taxon>Strongyloidea</taxon>
        <taxon>Ancylostomatidae</taxon>
        <taxon>Ancylostomatinae</taxon>
        <taxon>Ancylostoma</taxon>
    </lineage>
</organism>
<dbReference type="Proteomes" id="UP000024635">
    <property type="component" value="Unassembled WGS sequence"/>
</dbReference>
<accession>A0A016WSX2</accession>
<dbReference type="EMBL" id="JARK01000119">
    <property type="protein sequence ID" value="EYC42755.1"/>
    <property type="molecule type" value="Genomic_DNA"/>
</dbReference>
<proteinExistence type="predicted"/>